<evidence type="ECO:0000313" key="1">
    <source>
        <dbReference type="Proteomes" id="UP000887566"/>
    </source>
</evidence>
<keyword evidence="1" id="KW-1185">Reference proteome</keyword>
<name>A0A914VKW1_9BILA</name>
<protein>
    <submittedName>
        <fullName evidence="2">Uncharacterized protein</fullName>
    </submittedName>
</protein>
<organism evidence="1 2">
    <name type="scientific">Plectus sambesii</name>
    <dbReference type="NCBI Taxonomy" id="2011161"/>
    <lineage>
        <taxon>Eukaryota</taxon>
        <taxon>Metazoa</taxon>
        <taxon>Ecdysozoa</taxon>
        <taxon>Nematoda</taxon>
        <taxon>Chromadorea</taxon>
        <taxon>Plectida</taxon>
        <taxon>Plectina</taxon>
        <taxon>Plectoidea</taxon>
        <taxon>Plectidae</taxon>
        <taxon>Plectus</taxon>
    </lineage>
</organism>
<reference evidence="2" key="1">
    <citation type="submission" date="2022-11" db="UniProtKB">
        <authorList>
            <consortium name="WormBaseParasite"/>
        </authorList>
    </citation>
    <scope>IDENTIFICATION</scope>
</reference>
<sequence>MTKLSEQSTAFCDGFDKGVRVAASLSNKVGCIEGNVAVRLQELAEITLPTAAITRQIEQLKKIQRLCLAINLEPHEGELMEKIAVVEKLAKQAKLALPPLTANEERTVAGNQSTPDSSKLVF</sequence>
<dbReference type="WBParaSite" id="PSAMB.scaffold20size117828.g292.t1">
    <property type="protein sequence ID" value="PSAMB.scaffold20size117828.g292.t1"/>
    <property type="gene ID" value="PSAMB.scaffold20size117828.g292"/>
</dbReference>
<evidence type="ECO:0000313" key="2">
    <source>
        <dbReference type="WBParaSite" id="PSAMB.scaffold20size117828.g292.t1"/>
    </source>
</evidence>
<proteinExistence type="predicted"/>
<accession>A0A914VKW1</accession>
<dbReference type="Proteomes" id="UP000887566">
    <property type="component" value="Unplaced"/>
</dbReference>
<dbReference type="AlphaFoldDB" id="A0A914VKW1"/>